<feature type="chain" id="PRO_5032346750" description="Secreted protein" evidence="1">
    <location>
        <begin position="19"/>
        <end position="90"/>
    </location>
</feature>
<dbReference type="EMBL" id="CAJOBB010031728">
    <property type="protein sequence ID" value="CAF4452930.1"/>
    <property type="molecule type" value="Genomic_DNA"/>
</dbReference>
<organism evidence="2 3">
    <name type="scientific">Adineta steineri</name>
    <dbReference type="NCBI Taxonomy" id="433720"/>
    <lineage>
        <taxon>Eukaryota</taxon>
        <taxon>Metazoa</taxon>
        <taxon>Spiralia</taxon>
        <taxon>Gnathifera</taxon>
        <taxon>Rotifera</taxon>
        <taxon>Eurotatoria</taxon>
        <taxon>Bdelloidea</taxon>
        <taxon>Adinetida</taxon>
        <taxon>Adinetidae</taxon>
        <taxon>Adineta</taxon>
    </lineage>
</organism>
<comment type="caution">
    <text evidence="2">The sequence shown here is derived from an EMBL/GenBank/DDBJ whole genome shotgun (WGS) entry which is preliminary data.</text>
</comment>
<evidence type="ECO:0008006" key="4">
    <source>
        <dbReference type="Google" id="ProtNLM"/>
    </source>
</evidence>
<name>A0A820SNT3_9BILA</name>
<protein>
    <recommendedName>
        <fullName evidence="4">Secreted protein</fullName>
    </recommendedName>
</protein>
<keyword evidence="1" id="KW-0732">Signal</keyword>
<gene>
    <name evidence="2" type="ORF">KXQ929_LOCUS54063</name>
</gene>
<accession>A0A820SNT3</accession>
<sequence>MRLCLRLLLMSTAHVIITVVGTVKPNITTKALLYVATREGDQMHPLPLIRRKIQLCKGNIIQMMAIINTTQEAICGSANLRIRALAVDEV</sequence>
<dbReference type="Proteomes" id="UP000663868">
    <property type="component" value="Unassembled WGS sequence"/>
</dbReference>
<dbReference type="AlphaFoldDB" id="A0A820SNT3"/>
<feature type="non-terminal residue" evidence="2">
    <location>
        <position position="90"/>
    </location>
</feature>
<proteinExistence type="predicted"/>
<evidence type="ECO:0000313" key="2">
    <source>
        <dbReference type="EMBL" id="CAF4452930.1"/>
    </source>
</evidence>
<evidence type="ECO:0000256" key="1">
    <source>
        <dbReference type="SAM" id="SignalP"/>
    </source>
</evidence>
<evidence type="ECO:0000313" key="3">
    <source>
        <dbReference type="Proteomes" id="UP000663868"/>
    </source>
</evidence>
<feature type="signal peptide" evidence="1">
    <location>
        <begin position="1"/>
        <end position="18"/>
    </location>
</feature>
<reference evidence="2" key="1">
    <citation type="submission" date="2021-02" db="EMBL/GenBank/DDBJ databases">
        <authorList>
            <person name="Nowell W R."/>
        </authorList>
    </citation>
    <scope>NUCLEOTIDE SEQUENCE</scope>
</reference>